<dbReference type="Pfam" id="PF05598">
    <property type="entry name" value="DUF772"/>
    <property type="match status" value="1"/>
</dbReference>
<keyword evidence="2" id="KW-0233">DNA recombination</keyword>
<dbReference type="PANTHER" id="PTHR35604">
    <property type="entry name" value="TRANSPOSASE INSH FOR INSERTION SEQUENCE ELEMENT IS5A-RELATED"/>
    <property type="match status" value="1"/>
</dbReference>
<feature type="non-terminal residue" evidence="5">
    <location>
        <position position="1"/>
    </location>
</feature>
<proteinExistence type="predicted"/>
<reference evidence="5" key="1">
    <citation type="submission" date="2013-08" db="EMBL/GenBank/DDBJ databases">
        <authorList>
            <person name="Mendez C."/>
            <person name="Richter M."/>
            <person name="Ferrer M."/>
            <person name="Sanchez J."/>
        </authorList>
    </citation>
    <scope>NUCLEOTIDE SEQUENCE</scope>
</reference>
<dbReference type="PANTHER" id="PTHR35604:SF2">
    <property type="entry name" value="TRANSPOSASE INSH FOR INSERTION SEQUENCE ELEMENT IS5A-RELATED"/>
    <property type="match status" value="1"/>
</dbReference>
<dbReference type="NCBIfam" id="NF033581">
    <property type="entry name" value="transpos_IS5_4"/>
    <property type="match status" value="1"/>
</dbReference>
<evidence type="ECO:0000256" key="3">
    <source>
        <dbReference type="SAM" id="MobiDB-lite"/>
    </source>
</evidence>
<name>T1A1X9_9ZZZZ</name>
<organism evidence="5">
    <name type="scientific">mine drainage metagenome</name>
    <dbReference type="NCBI Taxonomy" id="410659"/>
    <lineage>
        <taxon>unclassified sequences</taxon>
        <taxon>metagenomes</taxon>
        <taxon>ecological metagenomes</taxon>
    </lineage>
</organism>
<evidence type="ECO:0000256" key="1">
    <source>
        <dbReference type="ARBA" id="ARBA00023125"/>
    </source>
</evidence>
<evidence type="ECO:0000313" key="5">
    <source>
        <dbReference type="EMBL" id="EQD54546.1"/>
    </source>
</evidence>
<dbReference type="EMBL" id="AUZX01008788">
    <property type="protein sequence ID" value="EQD54546.1"/>
    <property type="molecule type" value="Genomic_DNA"/>
</dbReference>
<dbReference type="InterPro" id="IPR047959">
    <property type="entry name" value="Transpos_IS5"/>
</dbReference>
<feature type="domain" description="Transposase InsH N-terminal" evidence="4">
    <location>
        <begin position="4"/>
        <end position="78"/>
    </location>
</feature>
<dbReference type="GO" id="GO:0003677">
    <property type="term" value="F:DNA binding"/>
    <property type="evidence" value="ECO:0007669"/>
    <property type="project" value="UniProtKB-KW"/>
</dbReference>
<evidence type="ECO:0000259" key="4">
    <source>
        <dbReference type="Pfam" id="PF05598"/>
    </source>
</evidence>
<sequence length="138" mass="15262">TELVAVIAPHYPKVEGAGRPPVELERMLRIYFLQQWFNLSDPAVEEVLYDSTSMRAFVGIDLGREPAPDETTVCKFRHLLEKHALGKKLFKAVNAHLQTQGMKVNSGTIVDATIIGAPSSTKNKAGKRDPEMCPDEEG</sequence>
<comment type="caution">
    <text evidence="5">The sequence shown here is derived from an EMBL/GenBank/DDBJ whole genome shotgun (WGS) entry which is preliminary data.</text>
</comment>
<evidence type="ECO:0000256" key="2">
    <source>
        <dbReference type="ARBA" id="ARBA00023172"/>
    </source>
</evidence>
<dbReference type="GO" id="GO:0006310">
    <property type="term" value="P:DNA recombination"/>
    <property type="evidence" value="ECO:0007669"/>
    <property type="project" value="UniProtKB-KW"/>
</dbReference>
<gene>
    <name evidence="5" type="ORF">B1A_12155</name>
</gene>
<accession>T1A1X9</accession>
<protein>
    <submittedName>
        <fullName evidence="5">Transposase IS4 family protein</fullName>
    </submittedName>
</protein>
<dbReference type="AlphaFoldDB" id="T1A1X9"/>
<feature type="region of interest" description="Disordered" evidence="3">
    <location>
        <begin position="119"/>
        <end position="138"/>
    </location>
</feature>
<reference evidence="5" key="2">
    <citation type="journal article" date="2014" name="ISME J.">
        <title>Microbial stratification in low pH oxic and suboxic macroscopic growths along an acid mine drainage.</title>
        <authorList>
            <person name="Mendez-Garcia C."/>
            <person name="Mesa V."/>
            <person name="Sprenger R.R."/>
            <person name="Richter M."/>
            <person name="Diez M.S."/>
            <person name="Solano J."/>
            <person name="Bargiela R."/>
            <person name="Golyshina O.V."/>
            <person name="Manteca A."/>
            <person name="Ramos J.L."/>
            <person name="Gallego J.R."/>
            <person name="Llorente I."/>
            <person name="Martins Dos Santos V.A."/>
            <person name="Jensen O.N."/>
            <person name="Pelaez A.I."/>
            <person name="Sanchez J."/>
            <person name="Ferrer M."/>
        </authorList>
    </citation>
    <scope>NUCLEOTIDE SEQUENCE</scope>
</reference>
<keyword evidence="1" id="KW-0238">DNA-binding</keyword>
<dbReference type="InterPro" id="IPR008490">
    <property type="entry name" value="Transposase_InsH_N"/>
</dbReference>